<evidence type="ECO:0000256" key="1">
    <source>
        <dbReference type="ARBA" id="ARBA00006484"/>
    </source>
</evidence>
<keyword evidence="4" id="KW-1133">Transmembrane helix</keyword>
<dbReference type="AlphaFoldDB" id="A0A8C5MAK4"/>
<dbReference type="InterPro" id="IPR002347">
    <property type="entry name" value="SDR_fam"/>
</dbReference>
<accession>A0A8C5MAK4</accession>
<dbReference type="OrthoDB" id="5296at2759"/>
<keyword evidence="6" id="KW-1185">Reference proteome</keyword>
<dbReference type="GeneTree" id="ENSGT00940000154118"/>
<dbReference type="FunFam" id="3.40.50.720:FF:000074">
    <property type="entry name" value="Retinol dehydrogenase type 1"/>
    <property type="match status" value="1"/>
</dbReference>
<keyword evidence="4" id="KW-0812">Transmembrane</keyword>
<dbReference type="InterPro" id="IPR036291">
    <property type="entry name" value="NAD(P)-bd_dom_sf"/>
</dbReference>
<sequence>MSTFQLYPTLEVKPVFRELRNINECYVFSSIKNSRVSSTQSSYHCVAESHTSPPFYPLRVHIYKSGLGFSETVASVMWILLLGAPALFFMYRWFKERQQLTNPQNKYVLITGCDSGFGNLLAKKLDLKGLQVLAACLTEKGASDLKEATSSRLQTLILDVTDSNNVAAAARWADGVVGDQGLWGLVNNAGISVPVAPNEWLTKDDFMKILNVNLLGVVDVTVKMLPLIRKAKGRIVNVASIAGRITLGGGGYFMSKYGVESFSDSLRCEVASFGVKVCIIEPGFFSTEITSAKSQKENLIHIWDRLPEEIKKSYGQEYYDTVYSFLDHIAKICNTDLSLVTDCMEHALMAVYPRKRYSAGWDAKLIYLPLSYFPSVVTDFLLSIGMPKPATGI</sequence>
<evidence type="ECO:0000313" key="6">
    <source>
        <dbReference type="Proteomes" id="UP000694569"/>
    </source>
</evidence>
<dbReference type="Proteomes" id="UP000694569">
    <property type="component" value="Unplaced"/>
</dbReference>
<organism evidence="5 6">
    <name type="scientific">Leptobrachium leishanense</name>
    <name type="common">Leishan spiny toad</name>
    <dbReference type="NCBI Taxonomy" id="445787"/>
    <lineage>
        <taxon>Eukaryota</taxon>
        <taxon>Metazoa</taxon>
        <taxon>Chordata</taxon>
        <taxon>Craniata</taxon>
        <taxon>Vertebrata</taxon>
        <taxon>Euteleostomi</taxon>
        <taxon>Amphibia</taxon>
        <taxon>Batrachia</taxon>
        <taxon>Anura</taxon>
        <taxon>Pelobatoidea</taxon>
        <taxon>Megophryidae</taxon>
        <taxon>Leptobrachium</taxon>
    </lineage>
</organism>
<reference evidence="5" key="2">
    <citation type="submission" date="2025-09" db="UniProtKB">
        <authorList>
            <consortium name="Ensembl"/>
        </authorList>
    </citation>
    <scope>IDENTIFICATION</scope>
</reference>
<evidence type="ECO:0000313" key="5">
    <source>
        <dbReference type="Ensembl" id="ENSLLEP00000011781.1"/>
    </source>
</evidence>
<keyword evidence="2" id="KW-0560">Oxidoreductase</keyword>
<feature type="transmembrane region" description="Helical" evidence="4">
    <location>
        <begin position="73"/>
        <end position="94"/>
    </location>
</feature>
<keyword evidence="4" id="KW-0472">Membrane</keyword>
<comment type="similarity">
    <text evidence="1 3">Belongs to the short-chain dehydrogenases/reductases (SDR) family.</text>
</comment>
<dbReference type="PANTHER" id="PTHR43313">
    <property type="entry name" value="SHORT-CHAIN DEHYDROGENASE/REDUCTASE FAMILY 9C"/>
    <property type="match status" value="1"/>
</dbReference>
<reference evidence="5" key="1">
    <citation type="submission" date="2025-08" db="UniProtKB">
        <authorList>
            <consortium name="Ensembl"/>
        </authorList>
    </citation>
    <scope>IDENTIFICATION</scope>
</reference>
<dbReference type="SUPFAM" id="SSF51735">
    <property type="entry name" value="NAD(P)-binding Rossmann-fold domains"/>
    <property type="match status" value="1"/>
</dbReference>
<dbReference type="Gene3D" id="3.40.50.720">
    <property type="entry name" value="NAD(P)-binding Rossmann-like Domain"/>
    <property type="match status" value="1"/>
</dbReference>
<evidence type="ECO:0000256" key="3">
    <source>
        <dbReference type="RuleBase" id="RU000363"/>
    </source>
</evidence>
<dbReference type="PRINTS" id="PR00081">
    <property type="entry name" value="GDHRDH"/>
</dbReference>
<name>A0A8C5MAK4_9ANUR</name>
<evidence type="ECO:0000256" key="4">
    <source>
        <dbReference type="SAM" id="Phobius"/>
    </source>
</evidence>
<protein>
    <submittedName>
        <fullName evidence="5">Uncharacterized protein</fullName>
    </submittedName>
</protein>
<proteinExistence type="inferred from homology"/>
<dbReference type="PANTHER" id="PTHR43313:SF48">
    <property type="match status" value="1"/>
</dbReference>
<dbReference type="Pfam" id="PF00106">
    <property type="entry name" value="adh_short"/>
    <property type="match status" value="1"/>
</dbReference>
<dbReference type="Ensembl" id="ENSLLET00000012254.1">
    <property type="protein sequence ID" value="ENSLLEP00000011781.1"/>
    <property type="gene ID" value="ENSLLEG00000007492.1"/>
</dbReference>
<evidence type="ECO:0000256" key="2">
    <source>
        <dbReference type="ARBA" id="ARBA00023002"/>
    </source>
</evidence>
<dbReference type="PRINTS" id="PR00080">
    <property type="entry name" value="SDRFAMILY"/>
</dbReference>
<dbReference type="GO" id="GO:0008202">
    <property type="term" value="P:steroid metabolic process"/>
    <property type="evidence" value="ECO:0007669"/>
    <property type="project" value="TreeGrafter"/>
</dbReference>
<dbReference type="GO" id="GO:0016491">
    <property type="term" value="F:oxidoreductase activity"/>
    <property type="evidence" value="ECO:0007669"/>
    <property type="project" value="UniProtKB-KW"/>
</dbReference>